<dbReference type="EMBL" id="JACLAW010000005">
    <property type="protein sequence ID" value="MBC2665374.1"/>
    <property type="molecule type" value="Genomic_DNA"/>
</dbReference>
<evidence type="ECO:0000313" key="2">
    <source>
        <dbReference type="Proteomes" id="UP000566813"/>
    </source>
</evidence>
<evidence type="ECO:0000313" key="1">
    <source>
        <dbReference type="EMBL" id="MBC2665374.1"/>
    </source>
</evidence>
<dbReference type="RefSeq" id="WP_185663640.1">
    <property type="nucleotide sequence ID" value="NZ_JACLAW010000005.1"/>
</dbReference>
<accession>A0A7X1FR05</accession>
<gene>
    <name evidence="1" type="ORF">H7F51_07565</name>
</gene>
<dbReference type="Proteomes" id="UP000566813">
    <property type="component" value="Unassembled WGS sequence"/>
</dbReference>
<sequence>MKTNRAISAARAREDRQKCLDWLIPQMSEGKAKTLTKDQYRDLARAEFSFSTAAFNEAWIWAIEETGRQDWYEGKGRD</sequence>
<comment type="caution">
    <text evidence="1">The sequence shown here is derived from an EMBL/GenBank/DDBJ whole genome shotgun (WGS) entry which is preliminary data.</text>
</comment>
<dbReference type="AlphaFoldDB" id="A0A7X1FR05"/>
<protein>
    <submittedName>
        <fullName evidence="1">Uncharacterized protein</fullName>
    </submittedName>
</protein>
<keyword evidence="2" id="KW-1185">Reference proteome</keyword>
<reference evidence="1 2" key="1">
    <citation type="submission" date="2020-08" db="EMBL/GenBank/DDBJ databases">
        <title>The genome sequence of type strain Novosphingobium flavum NBRC 111647.</title>
        <authorList>
            <person name="Liu Y."/>
        </authorList>
    </citation>
    <scope>NUCLEOTIDE SEQUENCE [LARGE SCALE GENOMIC DNA]</scope>
    <source>
        <strain evidence="1 2">NBRC 111647</strain>
    </source>
</reference>
<proteinExistence type="predicted"/>
<organism evidence="1 2">
    <name type="scientific">Novosphingobium flavum</name>
    <dbReference type="NCBI Taxonomy" id="1778672"/>
    <lineage>
        <taxon>Bacteria</taxon>
        <taxon>Pseudomonadati</taxon>
        <taxon>Pseudomonadota</taxon>
        <taxon>Alphaproteobacteria</taxon>
        <taxon>Sphingomonadales</taxon>
        <taxon>Sphingomonadaceae</taxon>
        <taxon>Novosphingobium</taxon>
    </lineage>
</organism>
<name>A0A7X1FR05_9SPHN</name>